<dbReference type="PANTHER" id="PTHR30086">
    <property type="entry name" value="ARGININE EXPORTER PROTEIN ARGO"/>
    <property type="match status" value="1"/>
</dbReference>
<dbReference type="PATRIC" id="fig|1423734.3.peg.1691"/>
<comment type="subcellular location">
    <subcellularLocation>
        <location evidence="1">Cell membrane</location>
        <topology evidence="1">Multi-pass membrane protein</topology>
    </subcellularLocation>
</comment>
<evidence type="ECO:0000256" key="3">
    <source>
        <dbReference type="ARBA" id="ARBA00022692"/>
    </source>
</evidence>
<dbReference type="Pfam" id="PF01810">
    <property type="entry name" value="LysE"/>
    <property type="match status" value="1"/>
</dbReference>
<keyword evidence="8" id="KW-1185">Reference proteome</keyword>
<evidence type="ECO:0000313" key="8">
    <source>
        <dbReference type="Proteomes" id="UP000051236"/>
    </source>
</evidence>
<feature type="transmembrane region" description="Helical" evidence="6">
    <location>
        <begin position="49"/>
        <end position="70"/>
    </location>
</feature>
<evidence type="ECO:0000256" key="1">
    <source>
        <dbReference type="ARBA" id="ARBA00004651"/>
    </source>
</evidence>
<evidence type="ECO:0000256" key="4">
    <source>
        <dbReference type="ARBA" id="ARBA00022989"/>
    </source>
</evidence>
<proteinExistence type="predicted"/>
<feature type="transmembrane region" description="Helical" evidence="6">
    <location>
        <begin position="21"/>
        <end position="43"/>
    </location>
</feature>
<feature type="transmembrane region" description="Helical" evidence="6">
    <location>
        <begin position="158"/>
        <end position="179"/>
    </location>
</feature>
<dbReference type="AlphaFoldDB" id="A0A0R1XS10"/>
<keyword evidence="4 6" id="KW-1133">Transmembrane helix</keyword>
<gene>
    <name evidence="7" type="ORF">FC83_GL001672</name>
</gene>
<organism evidence="7 8">
    <name type="scientific">Agrilactobacillus composti DSM 18527 = JCM 14202</name>
    <dbReference type="NCBI Taxonomy" id="1423734"/>
    <lineage>
        <taxon>Bacteria</taxon>
        <taxon>Bacillati</taxon>
        <taxon>Bacillota</taxon>
        <taxon>Bacilli</taxon>
        <taxon>Lactobacillales</taxon>
        <taxon>Lactobacillaceae</taxon>
        <taxon>Agrilactobacillus</taxon>
    </lineage>
</organism>
<evidence type="ECO:0000256" key="6">
    <source>
        <dbReference type="SAM" id="Phobius"/>
    </source>
</evidence>
<dbReference type="STRING" id="1423734.FC83_GL001672"/>
<dbReference type="InterPro" id="IPR001123">
    <property type="entry name" value="LeuE-type"/>
</dbReference>
<feature type="transmembrane region" description="Helical" evidence="6">
    <location>
        <begin position="125"/>
        <end position="146"/>
    </location>
</feature>
<accession>A0A0R1XS10</accession>
<evidence type="ECO:0000313" key="7">
    <source>
        <dbReference type="EMBL" id="KRM30537.1"/>
    </source>
</evidence>
<evidence type="ECO:0000256" key="2">
    <source>
        <dbReference type="ARBA" id="ARBA00022475"/>
    </source>
</evidence>
<reference evidence="7 8" key="1">
    <citation type="journal article" date="2015" name="Genome Announc.">
        <title>Expanding the biotechnology potential of lactobacilli through comparative genomics of 213 strains and associated genera.</title>
        <authorList>
            <person name="Sun Z."/>
            <person name="Harris H.M."/>
            <person name="McCann A."/>
            <person name="Guo C."/>
            <person name="Argimon S."/>
            <person name="Zhang W."/>
            <person name="Yang X."/>
            <person name="Jeffery I.B."/>
            <person name="Cooney J.C."/>
            <person name="Kagawa T.F."/>
            <person name="Liu W."/>
            <person name="Song Y."/>
            <person name="Salvetti E."/>
            <person name="Wrobel A."/>
            <person name="Rasinkangas P."/>
            <person name="Parkhill J."/>
            <person name="Rea M.C."/>
            <person name="O'Sullivan O."/>
            <person name="Ritari J."/>
            <person name="Douillard F.P."/>
            <person name="Paul Ross R."/>
            <person name="Yang R."/>
            <person name="Briner A.E."/>
            <person name="Felis G.E."/>
            <person name="de Vos W.M."/>
            <person name="Barrangou R."/>
            <person name="Klaenhammer T.R."/>
            <person name="Caufield P.W."/>
            <person name="Cui Y."/>
            <person name="Zhang H."/>
            <person name="O'Toole P.W."/>
        </authorList>
    </citation>
    <scope>NUCLEOTIDE SEQUENCE [LARGE SCALE GENOMIC DNA]</scope>
    <source>
        <strain evidence="7 8">DSM 18527</strain>
    </source>
</reference>
<dbReference type="PANTHER" id="PTHR30086:SF20">
    <property type="entry name" value="ARGININE EXPORTER PROTEIN ARGO-RELATED"/>
    <property type="match status" value="1"/>
</dbReference>
<comment type="caution">
    <text evidence="7">The sequence shown here is derived from an EMBL/GenBank/DDBJ whole genome shotgun (WGS) entry which is preliminary data.</text>
</comment>
<keyword evidence="2" id="KW-1003">Cell membrane</keyword>
<keyword evidence="3 6" id="KW-0812">Transmembrane</keyword>
<dbReference type="GO" id="GO:0005886">
    <property type="term" value="C:plasma membrane"/>
    <property type="evidence" value="ECO:0007669"/>
    <property type="project" value="UniProtKB-SubCell"/>
</dbReference>
<dbReference type="eggNOG" id="COG1279">
    <property type="taxonomic scope" value="Bacteria"/>
</dbReference>
<evidence type="ECO:0000256" key="5">
    <source>
        <dbReference type="ARBA" id="ARBA00023136"/>
    </source>
</evidence>
<sequence length="189" mass="20822">MQNLFVFNNALSNRLKRALGYATFVWVADTSLVLVAFFGMGAILAKSDLLRLAVMLAGGLVVLLMGWQTIRAAHATQLNPTTSGSQTTKKVFLSAWMVTWGNPQALIDTSLMFGALRATLQNNEVWFFIAGILLASATWFYGISAVLSVVRQRLPRKFMLWVNIISGGIIMVYGAYLLLAASRLLFKLI</sequence>
<dbReference type="Proteomes" id="UP000051236">
    <property type="component" value="Unassembled WGS sequence"/>
</dbReference>
<keyword evidence="5 6" id="KW-0472">Membrane</keyword>
<name>A0A0R1XS10_9LACO</name>
<dbReference type="EMBL" id="AZGA01000088">
    <property type="protein sequence ID" value="KRM30537.1"/>
    <property type="molecule type" value="Genomic_DNA"/>
</dbReference>
<protein>
    <submittedName>
        <fullName evidence="7">Lyse family l-lysine exporter</fullName>
    </submittedName>
</protein>
<dbReference type="GO" id="GO:0015171">
    <property type="term" value="F:amino acid transmembrane transporter activity"/>
    <property type="evidence" value="ECO:0007669"/>
    <property type="project" value="TreeGrafter"/>
</dbReference>